<name>A0A2P2IXY0_RHIMU</name>
<protein>
    <submittedName>
        <fullName evidence="1">Uncharacterized protein</fullName>
    </submittedName>
</protein>
<dbReference type="EMBL" id="GGEC01005569">
    <property type="protein sequence ID" value="MBW86052.1"/>
    <property type="molecule type" value="Transcribed_RNA"/>
</dbReference>
<dbReference type="AlphaFoldDB" id="A0A2P2IXY0"/>
<proteinExistence type="predicted"/>
<organism evidence="1">
    <name type="scientific">Rhizophora mucronata</name>
    <name type="common">Asiatic mangrove</name>
    <dbReference type="NCBI Taxonomy" id="61149"/>
    <lineage>
        <taxon>Eukaryota</taxon>
        <taxon>Viridiplantae</taxon>
        <taxon>Streptophyta</taxon>
        <taxon>Embryophyta</taxon>
        <taxon>Tracheophyta</taxon>
        <taxon>Spermatophyta</taxon>
        <taxon>Magnoliopsida</taxon>
        <taxon>eudicotyledons</taxon>
        <taxon>Gunneridae</taxon>
        <taxon>Pentapetalae</taxon>
        <taxon>rosids</taxon>
        <taxon>fabids</taxon>
        <taxon>Malpighiales</taxon>
        <taxon>Rhizophoraceae</taxon>
        <taxon>Rhizophora</taxon>
    </lineage>
</organism>
<evidence type="ECO:0000313" key="1">
    <source>
        <dbReference type="EMBL" id="MBW86052.1"/>
    </source>
</evidence>
<reference evidence="1" key="1">
    <citation type="submission" date="2018-02" db="EMBL/GenBank/DDBJ databases">
        <title>Rhizophora mucronata_Transcriptome.</title>
        <authorList>
            <person name="Meera S.P."/>
            <person name="Sreeshan A."/>
            <person name="Augustine A."/>
        </authorList>
    </citation>
    <scope>NUCLEOTIDE SEQUENCE</scope>
    <source>
        <tissue evidence="1">Leaf</tissue>
    </source>
</reference>
<sequence>MATSFSWHCRSFRSHISFTLYCS</sequence>
<accession>A0A2P2IXY0</accession>